<accession>A0A368YP90</accession>
<dbReference type="AlphaFoldDB" id="A0A368YP90"/>
<comment type="cofactor">
    <cofactor evidence="3">
        <name>Zn(2+)</name>
        <dbReference type="ChEBI" id="CHEBI:29105"/>
    </cofactor>
    <text evidence="3">Binds 1 divalent metal cation per subunit.</text>
</comment>
<dbReference type="Proteomes" id="UP000253324">
    <property type="component" value="Unassembled WGS sequence"/>
</dbReference>
<dbReference type="SUPFAM" id="SSF63829">
    <property type="entry name" value="Calcium-dependent phosphotriesterase"/>
    <property type="match status" value="1"/>
</dbReference>
<feature type="binding site" evidence="3">
    <location>
        <position position="20"/>
    </location>
    <ligand>
        <name>a divalent metal cation</name>
        <dbReference type="ChEBI" id="CHEBI:60240"/>
    </ligand>
</feature>
<keyword evidence="3" id="KW-0862">Zinc</keyword>
<dbReference type="PANTHER" id="PTHR10907">
    <property type="entry name" value="REGUCALCIN"/>
    <property type="match status" value="1"/>
</dbReference>
<feature type="binding site" evidence="3">
    <location>
        <position position="199"/>
    </location>
    <ligand>
        <name>a divalent metal cation</name>
        <dbReference type="ChEBI" id="CHEBI:60240"/>
    </ligand>
</feature>
<evidence type="ECO:0000313" key="6">
    <source>
        <dbReference type="Proteomes" id="UP000253324"/>
    </source>
</evidence>
<feature type="binding site" evidence="3">
    <location>
        <position position="105"/>
    </location>
    <ligand>
        <name>substrate</name>
    </ligand>
</feature>
<feature type="active site" description="Proton donor/acceptor" evidence="2">
    <location>
        <position position="199"/>
    </location>
</feature>
<comment type="similarity">
    <text evidence="1">Belongs to the SMP-30/CGR1 family.</text>
</comment>
<comment type="caution">
    <text evidence="5">The sequence shown here is derived from an EMBL/GenBank/DDBJ whole genome shotgun (WGS) entry which is preliminary data.</text>
</comment>
<organism evidence="5 6">
    <name type="scientific">Phyllobacterium bourgognense</name>
    <dbReference type="NCBI Taxonomy" id="314236"/>
    <lineage>
        <taxon>Bacteria</taxon>
        <taxon>Pseudomonadati</taxon>
        <taxon>Pseudomonadota</taxon>
        <taxon>Alphaproteobacteria</taxon>
        <taxon>Hyphomicrobiales</taxon>
        <taxon>Phyllobacteriaceae</taxon>
        <taxon>Phyllobacterium</taxon>
    </lineage>
</organism>
<dbReference type="GO" id="GO:0005509">
    <property type="term" value="F:calcium ion binding"/>
    <property type="evidence" value="ECO:0007669"/>
    <property type="project" value="TreeGrafter"/>
</dbReference>
<evidence type="ECO:0000259" key="4">
    <source>
        <dbReference type="Pfam" id="PF08450"/>
    </source>
</evidence>
<evidence type="ECO:0000313" key="5">
    <source>
        <dbReference type="EMBL" id="RCW82033.1"/>
    </source>
</evidence>
<feature type="binding site" evidence="3">
    <location>
        <position position="149"/>
    </location>
    <ligand>
        <name>a divalent metal cation</name>
        <dbReference type="ChEBI" id="CHEBI:60240"/>
    </ligand>
</feature>
<dbReference type="EMBL" id="QPJM01000009">
    <property type="protein sequence ID" value="RCW82033.1"/>
    <property type="molecule type" value="Genomic_DNA"/>
</dbReference>
<sequence length="292" mass="31861">MIVQQPKIRLFHDEPVQLGEGPGYDPLTKTVWWFDIVTGRLFEKPLAGGTAEVHALGQMASALAVIDEKRQLIATETGLFIRDRQTGHSTMHQPIEADNPATRSNDARVHPAGAFWVSTMGKTQKGAGSIYWYRQGELRKLFSGISIPNSICFSPDGRISYFADTGKNIIWRVDTDAETGLPVGEPVLFYQHSEPGGIDGSVVDAEGNLWNACWGGSCINVFSSTGMRIRSIEMPVRQPSCPAFTSEDSANLIVTTAYHEMNDATHQSDPGAGKTYLVEVAGKGRLDPPVIL</sequence>
<name>A0A368YP90_9HYPH</name>
<dbReference type="InterPro" id="IPR005511">
    <property type="entry name" value="SMP-30"/>
</dbReference>
<protein>
    <submittedName>
        <fullName evidence="5">Sugar lactone lactonase YvrE</fullName>
    </submittedName>
</protein>
<keyword evidence="6" id="KW-1185">Reference proteome</keyword>
<reference evidence="5 6" key="1">
    <citation type="submission" date="2018-07" db="EMBL/GenBank/DDBJ databases">
        <title>Genomic Encyclopedia of Type Strains, Phase III (KMG-III): the genomes of soil and plant-associated and newly described type strains.</title>
        <authorList>
            <person name="Whitman W."/>
        </authorList>
    </citation>
    <scope>NUCLEOTIDE SEQUENCE [LARGE SCALE GENOMIC DNA]</scope>
    <source>
        <strain evidence="5 6">31-25a</strain>
    </source>
</reference>
<dbReference type="OrthoDB" id="2633250at2"/>
<feature type="domain" description="SMP-30/Gluconolactonase/LRE-like region" evidence="4">
    <location>
        <begin position="18"/>
        <end position="257"/>
    </location>
</feature>
<gene>
    <name evidence="5" type="ORF">C7476_109215</name>
</gene>
<feature type="binding site" evidence="3">
    <location>
        <position position="103"/>
    </location>
    <ligand>
        <name>substrate</name>
    </ligand>
</feature>
<keyword evidence="3" id="KW-0479">Metal-binding</keyword>
<dbReference type="InterPro" id="IPR011042">
    <property type="entry name" value="6-blade_b-propeller_TolB-like"/>
</dbReference>
<dbReference type="Gene3D" id="2.120.10.30">
    <property type="entry name" value="TolB, C-terminal domain"/>
    <property type="match status" value="1"/>
</dbReference>
<evidence type="ECO:0000256" key="2">
    <source>
        <dbReference type="PIRSR" id="PIRSR605511-1"/>
    </source>
</evidence>
<dbReference type="PANTHER" id="PTHR10907:SF47">
    <property type="entry name" value="REGUCALCIN"/>
    <property type="match status" value="1"/>
</dbReference>
<proteinExistence type="inferred from homology"/>
<dbReference type="GO" id="GO:0004341">
    <property type="term" value="F:gluconolactonase activity"/>
    <property type="evidence" value="ECO:0007669"/>
    <property type="project" value="TreeGrafter"/>
</dbReference>
<evidence type="ECO:0000256" key="1">
    <source>
        <dbReference type="ARBA" id="ARBA00008853"/>
    </source>
</evidence>
<dbReference type="GO" id="GO:0019853">
    <property type="term" value="P:L-ascorbic acid biosynthetic process"/>
    <property type="evidence" value="ECO:0007669"/>
    <property type="project" value="TreeGrafter"/>
</dbReference>
<dbReference type="PRINTS" id="PR01790">
    <property type="entry name" value="SMP30FAMILY"/>
</dbReference>
<evidence type="ECO:0000256" key="3">
    <source>
        <dbReference type="PIRSR" id="PIRSR605511-2"/>
    </source>
</evidence>
<dbReference type="InterPro" id="IPR013658">
    <property type="entry name" value="SGL"/>
</dbReference>
<dbReference type="Pfam" id="PF08450">
    <property type="entry name" value="SGL"/>
    <property type="match status" value="1"/>
</dbReference>